<keyword evidence="6 9" id="KW-0808">Transferase</keyword>
<keyword evidence="12" id="KW-1185">Reference proteome</keyword>
<dbReference type="Gene3D" id="3.40.640.10">
    <property type="entry name" value="Type I PLP-dependent aspartate aminotransferase-like (Major domain)"/>
    <property type="match status" value="1"/>
</dbReference>
<evidence type="ECO:0000256" key="6">
    <source>
        <dbReference type="ARBA" id="ARBA00022679"/>
    </source>
</evidence>
<accession>A0ABV8UPN0</accession>
<dbReference type="Pfam" id="PF00155">
    <property type="entry name" value="Aminotran_1_2"/>
    <property type="match status" value="1"/>
</dbReference>
<name>A0ABV8UPN0_9PROT</name>
<dbReference type="InterPro" id="IPR050106">
    <property type="entry name" value="HistidinolP_aminotransfase"/>
</dbReference>
<dbReference type="EMBL" id="JBHSCW010000007">
    <property type="protein sequence ID" value="MFC4352531.1"/>
    <property type="molecule type" value="Genomic_DNA"/>
</dbReference>
<dbReference type="PANTHER" id="PTHR43643">
    <property type="entry name" value="HISTIDINOL-PHOSPHATE AMINOTRANSFERASE 2"/>
    <property type="match status" value="1"/>
</dbReference>
<dbReference type="NCBIfam" id="TIGR01141">
    <property type="entry name" value="hisC"/>
    <property type="match status" value="1"/>
</dbReference>
<evidence type="ECO:0000259" key="10">
    <source>
        <dbReference type="Pfam" id="PF00155"/>
    </source>
</evidence>
<dbReference type="HAMAP" id="MF_01023">
    <property type="entry name" value="HisC_aminotrans_2"/>
    <property type="match status" value="1"/>
</dbReference>
<feature type="domain" description="Aminotransferase class I/classII large" evidence="10">
    <location>
        <begin position="28"/>
        <end position="352"/>
    </location>
</feature>
<dbReference type="InterPro" id="IPR005861">
    <property type="entry name" value="HisP_aminotrans"/>
</dbReference>
<dbReference type="InterPro" id="IPR015421">
    <property type="entry name" value="PyrdxlP-dep_Trfase_major"/>
</dbReference>
<sequence>MMAPTARSAIYDIAPYVGGASAIEGRDQVIRLASNENPLGAGTAAVDAYRAAGDSLFRYPDGGATALRQAIAEVHGLPADQIVCGAGSDELIALLVRAYAGPGDEVLYSEHGFLMYPITARTQGAVPVQAPERNLRSDVDALLAAVTPRTRLLFLANPNNPTGSYLSRDELEALARELPDEVLLVIDAAYAEYVEAADYSDGNELVDRHPNVVVTRTFSKIYGLAALRLGWAYAAPEVIDILNRVRGPFNVSAAAQIAGEAAVRDREHVARSIAHNSRWRTWFTEQLARLNLRAEPSVANFVIVRFADAAGAAEHLKQNGILVRQMAAYGLPDHLRITIGTEDDMRAVIDALSNYEQ</sequence>
<evidence type="ECO:0000256" key="9">
    <source>
        <dbReference type="HAMAP-Rule" id="MF_01023"/>
    </source>
</evidence>
<dbReference type="InterPro" id="IPR015422">
    <property type="entry name" value="PyrdxlP-dep_Trfase_small"/>
</dbReference>
<organism evidence="11 12">
    <name type="scientific">Fodinicurvata halophila</name>
    <dbReference type="NCBI Taxonomy" id="1419723"/>
    <lineage>
        <taxon>Bacteria</taxon>
        <taxon>Pseudomonadati</taxon>
        <taxon>Pseudomonadota</taxon>
        <taxon>Alphaproteobacteria</taxon>
        <taxon>Rhodospirillales</taxon>
        <taxon>Rhodovibrionaceae</taxon>
        <taxon>Fodinicurvata</taxon>
    </lineage>
</organism>
<dbReference type="GO" id="GO:0004400">
    <property type="term" value="F:histidinol-phosphate transaminase activity"/>
    <property type="evidence" value="ECO:0007669"/>
    <property type="project" value="UniProtKB-EC"/>
</dbReference>
<dbReference type="InterPro" id="IPR004839">
    <property type="entry name" value="Aminotransferase_I/II_large"/>
</dbReference>
<comment type="catalytic activity">
    <reaction evidence="8 9">
        <text>L-histidinol phosphate + 2-oxoglutarate = 3-(imidazol-4-yl)-2-oxopropyl phosphate + L-glutamate</text>
        <dbReference type="Rhea" id="RHEA:23744"/>
        <dbReference type="ChEBI" id="CHEBI:16810"/>
        <dbReference type="ChEBI" id="CHEBI:29985"/>
        <dbReference type="ChEBI" id="CHEBI:57766"/>
        <dbReference type="ChEBI" id="CHEBI:57980"/>
        <dbReference type="EC" id="2.6.1.9"/>
    </reaction>
</comment>
<evidence type="ECO:0000313" key="12">
    <source>
        <dbReference type="Proteomes" id="UP001595799"/>
    </source>
</evidence>
<keyword evidence="5 9" id="KW-0032">Aminotransferase</keyword>
<evidence type="ECO:0000256" key="8">
    <source>
        <dbReference type="ARBA" id="ARBA00047481"/>
    </source>
</evidence>
<evidence type="ECO:0000256" key="2">
    <source>
        <dbReference type="ARBA" id="ARBA00005011"/>
    </source>
</evidence>
<dbReference type="SUPFAM" id="SSF53383">
    <property type="entry name" value="PLP-dependent transferases"/>
    <property type="match status" value="1"/>
</dbReference>
<dbReference type="InterPro" id="IPR015424">
    <property type="entry name" value="PyrdxlP-dep_Trfase"/>
</dbReference>
<gene>
    <name evidence="9 11" type="primary">hisC</name>
    <name evidence="11" type="ORF">ACFOW6_13350</name>
</gene>
<evidence type="ECO:0000256" key="3">
    <source>
        <dbReference type="ARBA" id="ARBA00007970"/>
    </source>
</evidence>
<evidence type="ECO:0000256" key="1">
    <source>
        <dbReference type="ARBA" id="ARBA00001933"/>
    </source>
</evidence>
<dbReference type="Proteomes" id="UP001595799">
    <property type="component" value="Unassembled WGS sequence"/>
</dbReference>
<keyword evidence="9" id="KW-0368">Histidine biosynthesis</keyword>
<comment type="pathway">
    <text evidence="2 9">Amino-acid biosynthesis; L-histidine biosynthesis; L-histidine from 5-phospho-alpha-D-ribose 1-diphosphate: step 7/9.</text>
</comment>
<evidence type="ECO:0000256" key="4">
    <source>
        <dbReference type="ARBA" id="ARBA00011738"/>
    </source>
</evidence>
<dbReference type="Gene3D" id="3.90.1150.10">
    <property type="entry name" value="Aspartate Aminotransferase, domain 1"/>
    <property type="match status" value="1"/>
</dbReference>
<proteinExistence type="inferred from homology"/>
<feature type="modified residue" description="N6-(pyridoxal phosphate)lysine" evidence="9">
    <location>
        <position position="220"/>
    </location>
</feature>
<keyword evidence="9" id="KW-0028">Amino-acid biosynthesis</keyword>
<evidence type="ECO:0000313" key="11">
    <source>
        <dbReference type="EMBL" id="MFC4352531.1"/>
    </source>
</evidence>
<dbReference type="EC" id="2.6.1.9" evidence="9"/>
<dbReference type="RefSeq" id="WP_382423011.1">
    <property type="nucleotide sequence ID" value="NZ_JBHSCW010000007.1"/>
</dbReference>
<comment type="subunit">
    <text evidence="4 9">Homodimer.</text>
</comment>
<evidence type="ECO:0000256" key="5">
    <source>
        <dbReference type="ARBA" id="ARBA00022576"/>
    </source>
</evidence>
<protein>
    <recommendedName>
        <fullName evidence="9">Histidinol-phosphate aminotransferase</fullName>
        <ecNumber evidence="9">2.6.1.9</ecNumber>
    </recommendedName>
    <alternativeName>
        <fullName evidence="9">Imidazole acetol-phosphate transaminase</fullName>
    </alternativeName>
</protein>
<reference evidence="12" key="1">
    <citation type="journal article" date="2019" name="Int. J. Syst. Evol. Microbiol.">
        <title>The Global Catalogue of Microorganisms (GCM) 10K type strain sequencing project: providing services to taxonomists for standard genome sequencing and annotation.</title>
        <authorList>
            <consortium name="The Broad Institute Genomics Platform"/>
            <consortium name="The Broad Institute Genome Sequencing Center for Infectious Disease"/>
            <person name="Wu L."/>
            <person name="Ma J."/>
        </authorList>
    </citation>
    <scope>NUCLEOTIDE SEQUENCE [LARGE SCALE GENOMIC DNA]</scope>
    <source>
        <strain evidence="12">CECT 8472</strain>
    </source>
</reference>
<comment type="cofactor">
    <cofactor evidence="1 9">
        <name>pyridoxal 5'-phosphate</name>
        <dbReference type="ChEBI" id="CHEBI:597326"/>
    </cofactor>
</comment>
<comment type="similarity">
    <text evidence="3 9">Belongs to the class-II pyridoxal-phosphate-dependent aminotransferase family. Histidinol-phosphate aminotransferase subfamily.</text>
</comment>
<dbReference type="CDD" id="cd00609">
    <property type="entry name" value="AAT_like"/>
    <property type="match status" value="1"/>
</dbReference>
<comment type="caution">
    <text evidence="11">The sequence shown here is derived from an EMBL/GenBank/DDBJ whole genome shotgun (WGS) entry which is preliminary data.</text>
</comment>
<dbReference type="PANTHER" id="PTHR43643:SF3">
    <property type="entry name" value="HISTIDINOL-PHOSPHATE AMINOTRANSFERASE"/>
    <property type="match status" value="1"/>
</dbReference>
<keyword evidence="7 9" id="KW-0663">Pyridoxal phosphate</keyword>
<evidence type="ECO:0000256" key="7">
    <source>
        <dbReference type="ARBA" id="ARBA00022898"/>
    </source>
</evidence>